<organism evidence="2 3">
    <name type="scientific">Actinoplanes couchii</name>
    <dbReference type="NCBI Taxonomy" id="403638"/>
    <lineage>
        <taxon>Bacteria</taxon>
        <taxon>Bacillati</taxon>
        <taxon>Actinomycetota</taxon>
        <taxon>Actinomycetes</taxon>
        <taxon>Micromonosporales</taxon>
        <taxon>Micromonosporaceae</taxon>
        <taxon>Actinoplanes</taxon>
    </lineage>
</organism>
<protein>
    <recommendedName>
        <fullName evidence="4">Transporter</fullName>
    </recommendedName>
</protein>
<comment type="caution">
    <text evidence="2">The sequence shown here is derived from an EMBL/GenBank/DDBJ whole genome shotgun (WGS) entry which is preliminary data.</text>
</comment>
<evidence type="ECO:0000256" key="1">
    <source>
        <dbReference type="SAM" id="Phobius"/>
    </source>
</evidence>
<reference evidence="2 3" key="1">
    <citation type="submission" date="2021-01" db="EMBL/GenBank/DDBJ databases">
        <title>Whole genome shotgun sequence of Actinoplanes couchii NBRC 106145.</title>
        <authorList>
            <person name="Komaki H."/>
            <person name="Tamura T."/>
        </authorList>
    </citation>
    <scope>NUCLEOTIDE SEQUENCE [LARGE SCALE GENOMIC DNA]</scope>
    <source>
        <strain evidence="2 3">NBRC 106145</strain>
    </source>
</reference>
<evidence type="ECO:0000313" key="2">
    <source>
        <dbReference type="EMBL" id="GID58422.1"/>
    </source>
</evidence>
<accession>A0ABQ3XIW0</accession>
<gene>
    <name evidence="2" type="ORF">Aco03nite_068260</name>
</gene>
<sequence>MASTEHESTFDDPVQALRLIEDERTNTRRQVTPDPRLMYWPWGLTWLISFGLSFLRYGPDGRILVSMPEWVPLTALTVLLAAAGIFTGIVGGRSARHIEGPSSRQGMMYGISWSAGFTALAIIFSRVSDGLPDSALSLLWGGGMVALVGVLYLAGAAVWDDRDMFVLGAWISLTNIAGVICGPGWHALVVAVAGGGGLLVAGLVGWLQRR</sequence>
<feature type="transmembrane region" description="Helical" evidence="1">
    <location>
        <begin position="164"/>
        <end position="180"/>
    </location>
</feature>
<name>A0ABQ3XIW0_9ACTN</name>
<keyword evidence="1" id="KW-0812">Transmembrane</keyword>
<feature type="transmembrane region" description="Helical" evidence="1">
    <location>
        <begin position="186"/>
        <end position="207"/>
    </location>
</feature>
<feature type="transmembrane region" description="Helical" evidence="1">
    <location>
        <begin position="37"/>
        <end position="58"/>
    </location>
</feature>
<feature type="transmembrane region" description="Helical" evidence="1">
    <location>
        <begin position="107"/>
        <end position="127"/>
    </location>
</feature>
<keyword evidence="1" id="KW-1133">Transmembrane helix</keyword>
<evidence type="ECO:0008006" key="4">
    <source>
        <dbReference type="Google" id="ProtNLM"/>
    </source>
</evidence>
<keyword evidence="3" id="KW-1185">Reference proteome</keyword>
<keyword evidence="1" id="KW-0472">Membrane</keyword>
<dbReference type="RefSeq" id="WP_203802608.1">
    <property type="nucleotide sequence ID" value="NZ_BAAAQE010000010.1"/>
</dbReference>
<evidence type="ECO:0000313" key="3">
    <source>
        <dbReference type="Proteomes" id="UP000612282"/>
    </source>
</evidence>
<proteinExistence type="predicted"/>
<feature type="transmembrane region" description="Helical" evidence="1">
    <location>
        <begin position="70"/>
        <end position="95"/>
    </location>
</feature>
<feature type="transmembrane region" description="Helical" evidence="1">
    <location>
        <begin position="139"/>
        <end position="159"/>
    </location>
</feature>
<dbReference type="EMBL" id="BOMG01000085">
    <property type="protein sequence ID" value="GID58422.1"/>
    <property type="molecule type" value="Genomic_DNA"/>
</dbReference>
<dbReference type="Proteomes" id="UP000612282">
    <property type="component" value="Unassembled WGS sequence"/>
</dbReference>